<dbReference type="SUPFAM" id="SSF54593">
    <property type="entry name" value="Glyoxalase/Bleomycin resistance protein/Dihydroxybiphenyl dioxygenase"/>
    <property type="match status" value="1"/>
</dbReference>
<comment type="caution">
    <text evidence="2">The sequence shown here is derived from an EMBL/GenBank/DDBJ whole genome shotgun (WGS) entry which is preliminary data.</text>
</comment>
<organism evidence="2 3">
    <name type="scientific">Paenibacillus amylolyticus</name>
    <dbReference type="NCBI Taxonomy" id="1451"/>
    <lineage>
        <taxon>Bacteria</taxon>
        <taxon>Bacillati</taxon>
        <taxon>Bacillota</taxon>
        <taxon>Bacilli</taxon>
        <taxon>Bacillales</taxon>
        <taxon>Paenibacillaceae</taxon>
        <taxon>Paenibacillus</taxon>
    </lineage>
</organism>
<dbReference type="AlphaFoldDB" id="A0A100VHR4"/>
<name>A0A100VHR4_PAEAM</name>
<gene>
    <name evidence="2" type="ORF">PAHA3_0115</name>
</gene>
<evidence type="ECO:0000313" key="2">
    <source>
        <dbReference type="EMBL" id="GAS80051.1"/>
    </source>
</evidence>
<dbReference type="Proteomes" id="UP000069697">
    <property type="component" value="Unassembled WGS sequence"/>
</dbReference>
<reference evidence="3" key="2">
    <citation type="submission" date="2016-01" db="EMBL/GenBank/DDBJ databases">
        <title>Draft Genome Sequence of Paenibacillus amylolyticus Heshi-A3 that Was Isolated from Fermented Rice Bran with Aging Salted Mackerel, Which Was Named Heshiko as Traditional Fermented Seafood in Japan.</title>
        <authorList>
            <person name="Akuzawa S."/>
            <person name="Nakagawa J."/>
            <person name="Kanekatsu T."/>
            <person name="Kubota E."/>
            <person name="Ohtake R."/>
            <person name="Suzuki T."/>
            <person name="Kanesaki Y."/>
        </authorList>
    </citation>
    <scope>NUCLEOTIDE SEQUENCE [LARGE SCALE GENOMIC DNA]</scope>
    <source>
        <strain evidence="3">Heshi-A3</strain>
    </source>
</reference>
<feature type="domain" description="VOC" evidence="1">
    <location>
        <begin position="2"/>
        <end position="116"/>
    </location>
</feature>
<dbReference type="RefSeq" id="WP_062833006.1">
    <property type="nucleotide sequence ID" value="NZ_BCNV01000001.1"/>
</dbReference>
<sequence length="211" mass="24667">MMIEELQLYTARLEDLKHFYRDTLGMEVFSVTDQAFNLQVGRTKMIFKQSETDREPFYHVAWLLPTNRFKEAKQWTALRVVLSREEDRDETYSTNWNSHSLYFEDPAGNIIELIAHHRIQNESDHDFSTKDILQVCEVGLVTDDVLSTVNELQQIGLTRWGEVSETFAPVGDVHGLFIVVKKHRTWFFSTQKAQIYPLEVSIRDVGRLRIG</sequence>
<protein>
    <recommendedName>
        <fullName evidence="1">VOC domain-containing protein</fullName>
    </recommendedName>
</protein>
<reference evidence="2 3" key="1">
    <citation type="journal article" date="2016" name="Genome Announc.">
        <title>Draft Genome Sequence of Paenibacillus amylolyticus Heshi-A3, Isolated from Fermented Rice Bran in a Japanese Fermented Seafood Dish.</title>
        <authorList>
            <person name="Akuzawa S."/>
            <person name="Nagaoka J."/>
            <person name="Kanekatsu M."/>
            <person name="Kubota E."/>
            <person name="Ohtake R."/>
            <person name="Suzuki T."/>
            <person name="Kanesaki Y."/>
        </authorList>
    </citation>
    <scope>NUCLEOTIDE SEQUENCE [LARGE SCALE GENOMIC DNA]</scope>
    <source>
        <strain evidence="2 3">Heshi-A3</strain>
    </source>
</reference>
<dbReference type="InterPro" id="IPR029068">
    <property type="entry name" value="Glyas_Bleomycin-R_OHBP_Dase"/>
</dbReference>
<evidence type="ECO:0000259" key="1">
    <source>
        <dbReference type="PROSITE" id="PS51819"/>
    </source>
</evidence>
<evidence type="ECO:0000313" key="3">
    <source>
        <dbReference type="Proteomes" id="UP000069697"/>
    </source>
</evidence>
<dbReference type="InterPro" id="IPR004360">
    <property type="entry name" value="Glyas_Fos-R_dOase_dom"/>
</dbReference>
<dbReference type="Gene3D" id="3.10.180.10">
    <property type="entry name" value="2,3-Dihydroxybiphenyl 1,2-Dioxygenase, domain 1"/>
    <property type="match status" value="1"/>
</dbReference>
<dbReference type="InterPro" id="IPR037523">
    <property type="entry name" value="VOC_core"/>
</dbReference>
<dbReference type="PROSITE" id="PS51819">
    <property type="entry name" value="VOC"/>
    <property type="match status" value="1"/>
</dbReference>
<accession>A0A100VHR4</accession>
<dbReference type="Pfam" id="PF00903">
    <property type="entry name" value="Glyoxalase"/>
    <property type="match status" value="1"/>
</dbReference>
<dbReference type="EMBL" id="BCNV01000001">
    <property type="protein sequence ID" value="GAS80051.1"/>
    <property type="molecule type" value="Genomic_DNA"/>
</dbReference>
<proteinExistence type="predicted"/>